<reference evidence="1 2" key="1">
    <citation type="journal article" date="2015" name="Nature">
        <title>rRNA introns, odd ribosomes, and small enigmatic genomes across a large radiation of phyla.</title>
        <authorList>
            <person name="Brown C.T."/>
            <person name="Hug L.A."/>
            <person name="Thomas B.C."/>
            <person name="Sharon I."/>
            <person name="Castelle C.J."/>
            <person name="Singh A."/>
            <person name="Wilkins M.J."/>
            <person name="Williams K.H."/>
            <person name="Banfield J.F."/>
        </authorList>
    </citation>
    <scope>NUCLEOTIDE SEQUENCE [LARGE SCALE GENOMIC DNA]</scope>
</reference>
<comment type="caution">
    <text evidence="1">The sequence shown here is derived from an EMBL/GenBank/DDBJ whole genome shotgun (WGS) entry which is preliminary data.</text>
</comment>
<evidence type="ECO:0000313" key="2">
    <source>
        <dbReference type="Proteomes" id="UP000034665"/>
    </source>
</evidence>
<evidence type="ECO:0000313" key="1">
    <source>
        <dbReference type="EMBL" id="KKR12419.1"/>
    </source>
</evidence>
<gene>
    <name evidence="1" type="ORF">UT41_C0002G0193</name>
</gene>
<accession>A0A0G0N8B2</accession>
<dbReference type="EMBL" id="LBWR01000002">
    <property type="protein sequence ID" value="KKR12419.1"/>
    <property type="molecule type" value="Genomic_DNA"/>
</dbReference>
<proteinExistence type="predicted"/>
<protein>
    <submittedName>
        <fullName evidence="1">Uncharacterized protein</fullName>
    </submittedName>
</protein>
<dbReference type="AlphaFoldDB" id="A0A0G0N8B2"/>
<organism evidence="1 2">
    <name type="scientific">Candidatus Wolfebacteria bacterium GW2011_GWC2_39_22</name>
    <dbReference type="NCBI Taxonomy" id="1619013"/>
    <lineage>
        <taxon>Bacteria</taxon>
        <taxon>Candidatus Wolfeibacteriota</taxon>
    </lineage>
</organism>
<dbReference type="Proteomes" id="UP000034665">
    <property type="component" value="Unassembled WGS sequence"/>
</dbReference>
<name>A0A0G0N8B2_9BACT</name>
<sequence>MVSIYCHSREGGNPLLFKILRSTFFIKSGAVGFILEESNPTARLVARSRTR</sequence>